<proteinExistence type="predicted"/>
<comment type="caution">
    <text evidence="2">The sequence shown here is derived from an EMBL/GenBank/DDBJ whole genome shotgun (WGS) entry which is preliminary data.</text>
</comment>
<evidence type="ECO:0000259" key="1">
    <source>
        <dbReference type="Pfam" id="PF13700"/>
    </source>
</evidence>
<dbReference type="Pfam" id="PF13700">
    <property type="entry name" value="DUF4158"/>
    <property type="match status" value="1"/>
</dbReference>
<accession>A0ABC9TLN2</accession>
<gene>
    <name evidence="2" type="ORF">D358_01198</name>
</gene>
<dbReference type="InterPro" id="IPR025296">
    <property type="entry name" value="DUF4158"/>
</dbReference>
<feature type="domain" description="DUF4158" evidence="1">
    <location>
        <begin position="7"/>
        <end position="163"/>
    </location>
</feature>
<dbReference type="Proteomes" id="UP000015750">
    <property type="component" value="Unassembled WGS sequence"/>
</dbReference>
<dbReference type="EMBL" id="ATIR01000032">
    <property type="protein sequence ID" value="EPI09391.1"/>
    <property type="molecule type" value="Genomic_DNA"/>
</dbReference>
<evidence type="ECO:0000313" key="2">
    <source>
        <dbReference type="EMBL" id="EPI09391.1"/>
    </source>
</evidence>
<evidence type="ECO:0000313" key="3">
    <source>
        <dbReference type="Proteomes" id="UP000015750"/>
    </source>
</evidence>
<reference evidence="2 3" key="1">
    <citation type="submission" date="2013-06" db="EMBL/GenBank/DDBJ databases">
        <authorList>
            <person name="Weinstock G."/>
            <person name="Sodergren E."/>
            <person name="Lobos E.A."/>
            <person name="Fulton L."/>
            <person name="Fulton R."/>
            <person name="Courtney L."/>
            <person name="Fronick C."/>
            <person name="O'Laughlin M."/>
            <person name="Godfrey J."/>
            <person name="Wilson R.M."/>
            <person name="Miner T."/>
            <person name="Farmer C."/>
            <person name="Delehaunty K."/>
            <person name="Cordes M."/>
            <person name="Minx P."/>
            <person name="Tomlinson C."/>
            <person name="Chen J."/>
            <person name="Wollam A."/>
            <person name="Pepin K.H."/>
            <person name="Bhonagiri V."/>
            <person name="Zhang X."/>
            <person name="Warren W."/>
            <person name="Mitreva M."/>
            <person name="Mardis E.R."/>
            <person name="Wilson R.K."/>
        </authorList>
    </citation>
    <scope>NUCLEOTIDE SEQUENCE [LARGE SCALE GENOMIC DNA]</scope>
    <source>
        <strain evidence="2 3">RP2S-4</strain>
    </source>
</reference>
<sequence>MKKEKIFGTFVGAPSEEQLQLYFQLTDFDKEIINEMRLPSTKLGFAVQLGTVRFLGTFFTDFSKIPLEVIIYLANQLSIDPREFDSYSRKMTISQHAQLIKERYSYRNFQDSDCQKFLYDWLLSRASHTTETTEMLSDMLLKKCLEEKILLPGVSIFQRFISKIVEQAEDQLMNQLSLIPSEEESEKLLNLLSLMGTPVQGAFTKMDILRAPLIDEGRKEITRGFHRLKEFQQFHTSEWDFSTIPEGKVKHLATYAFKAKSSLIQRMSIQKKLALLVAFVYEYEKIATDELLTALIKYYESIFRRAKNKESKERLRTLKDLDRAAFTLSEIVELFLDDSIEIDCLRSRVFDQYPAEDIVNAVFQVKKLVKNEQEPIAIAELIQSYRKIRKFIPLIIETLTIENGHYGEDCMAVWYLIRRRFPKPLTFRQFESVENHIPKKWAYYIHSNPNEVNQSMLILGVELLIQSLNKHDIFVPKSERFIDPMSCLISEDTWEQQKESLLSQLELPSSSAEAIKQLEEDLSLSYNETIKKWPHSEMARIEKQENKDKIIVSKLRKTREHKEDKQFKNRVKALMPKIDLPDLLLEVNQQLDLTSCFHHINESNTRMDHLDISVLAVLLAEKPVILVFLQYLKKELRV</sequence>
<dbReference type="AlphaFoldDB" id="A0ABC9TLN2"/>
<name>A0ABC9TLN2_ENTFL</name>
<organism evidence="2 3">
    <name type="scientific">Enterococcus faecalis RP2S-4</name>
    <dbReference type="NCBI Taxonomy" id="1244145"/>
    <lineage>
        <taxon>Bacteria</taxon>
        <taxon>Bacillati</taxon>
        <taxon>Bacillota</taxon>
        <taxon>Bacilli</taxon>
        <taxon>Lactobacillales</taxon>
        <taxon>Enterococcaceae</taxon>
        <taxon>Enterococcus</taxon>
    </lineage>
</organism>
<protein>
    <submittedName>
        <fullName evidence="2">Transposase</fullName>
    </submittedName>
</protein>